<comment type="similarity">
    <text evidence="2">Belongs to the plant self-incompatibility (S1) protein family.</text>
</comment>
<dbReference type="Pfam" id="PF05938">
    <property type="entry name" value="Self-incomp_S1"/>
    <property type="match status" value="1"/>
</dbReference>
<evidence type="ECO:0000256" key="2">
    <source>
        <dbReference type="ARBA" id="ARBA00005581"/>
    </source>
</evidence>
<gene>
    <name evidence="6" type="ORF">CDL12_16994</name>
</gene>
<comment type="subcellular location">
    <subcellularLocation>
        <location evidence="1">Secreted</location>
    </subcellularLocation>
</comment>
<dbReference type="AlphaFoldDB" id="A0A2G9GYQ9"/>
<evidence type="ECO:0008006" key="8">
    <source>
        <dbReference type="Google" id="ProtNLM"/>
    </source>
</evidence>
<evidence type="ECO:0000313" key="7">
    <source>
        <dbReference type="Proteomes" id="UP000231279"/>
    </source>
</evidence>
<dbReference type="InterPro" id="IPR010264">
    <property type="entry name" value="Self-incomp_S1"/>
</dbReference>
<name>A0A2G9GYQ9_9LAMI</name>
<evidence type="ECO:0000256" key="4">
    <source>
        <dbReference type="ARBA" id="ARBA00022525"/>
    </source>
</evidence>
<evidence type="ECO:0000256" key="5">
    <source>
        <dbReference type="ARBA" id="ARBA00022729"/>
    </source>
</evidence>
<dbReference type="GO" id="GO:0060320">
    <property type="term" value="P:rejection of self pollen"/>
    <property type="evidence" value="ECO:0007669"/>
    <property type="project" value="UniProtKB-KW"/>
</dbReference>
<accession>A0A2G9GYQ9</accession>
<reference evidence="7" key="1">
    <citation type="journal article" date="2018" name="Gigascience">
        <title>Genome assembly of the Pink Ipe (Handroanthus impetiginosus, Bignoniaceae), a highly valued, ecologically keystone Neotropical timber forest tree.</title>
        <authorList>
            <person name="Silva-Junior O.B."/>
            <person name="Grattapaglia D."/>
            <person name="Novaes E."/>
            <person name="Collevatti R.G."/>
        </authorList>
    </citation>
    <scope>NUCLEOTIDE SEQUENCE [LARGE SCALE GENOMIC DNA]</scope>
    <source>
        <strain evidence="7">cv. UFG-1</strain>
    </source>
</reference>
<evidence type="ECO:0000313" key="6">
    <source>
        <dbReference type="EMBL" id="PIN10419.1"/>
    </source>
</evidence>
<keyword evidence="3" id="KW-0713">Self-incompatibility</keyword>
<dbReference type="EMBL" id="NKXS01003228">
    <property type="protein sequence ID" value="PIN10419.1"/>
    <property type="molecule type" value="Genomic_DNA"/>
</dbReference>
<dbReference type="Proteomes" id="UP000231279">
    <property type="component" value="Unassembled WGS sequence"/>
</dbReference>
<organism evidence="6 7">
    <name type="scientific">Handroanthus impetiginosus</name>
    <dbReference type="NCBI Taxonomy" id="429701"/>
    <lineage>
        <taxon>Eukaryota</taxon>
        <taxon>Viridiplantae</taxon>
        <taxon>Streptophyta</taxon>
        <taxon>Embryophyta</taxon>
        <taxon>Tracheophyta</taxon>
        <taxon>Spermatophyta</taxon>
        <taxon>Magnoliopsida</taxon>
        <taxon>eudicotyledons</taxon>
        <taxon>Gunneridae</taxon>
        <taxon>Pentapetalae</taxon>
        <taxon>asterids</taxon>
        <taxon>lamiids</taxon>
        <taxon>Lamiales</taxon>
        <taxon>Bignoniaceae</taxon>
        <taxon>Crescentiina</taxon>
        <taxon>Tabebuia alliance</taxon>
        <taxon>Handroanthus</taxon>
    </lineage>
</organism>
<proteinExistence type="inferred from homology"/>
<evidence type="ECO:0000256" key="3">
    <source>
        <dbReference type="ARBA" id="ARBA00022471"/>
    </source>
</evidence>
<keyword evidence="4" id="KW-0964">Secreted</keyword>
<keyword evidence="7" id="KW-1185">Reference proteome</keyword>
<dbReference type="GO" id="GO:0005576">
    <property type="term" value="C:extracellular region"/>
    <property type="evidence" value="ECO:0007669"/>
    <property type="project" value="UniProtKB-SubCell"/>
</dbReference>
<comment type="caution">
    <text evidence="6">The sequence shown here is derived from an EMBL/GenBank/DDBJ whole genome shotgun (WGS) entry which is preliminary data.</text>
</comment>
<evidence type="ECO:0000256" key="1">
    <source>
        <dbReference type="ARBA" id="ARBA00004613"/>
    </source>
</evidence>
<protein>
    <recommendedName>
        <fullName evidence="8">S-protein homolog</fullName>
    </recommendedName>
</protein>
<sequence>MINNISSKCPLLLHFACGDDDLGNQMLYNNGDFNFKFCKACFHNTLFFCHFKRDGIYFSGENPPKN</sequence>
<keyword evidence="5" id="KW-0732">Signal</keyword>